<dbReference type="GO" id="GO:0003723">
    <property type="term" value="F:RNA binding"/>
    <property type="evidence" value="ECO:0007669"/>
    <property type="project" value="TreeGrafter"/>
</dbReference>
<dbReference type="InterPro" id="IPR036345">
    <property type="entry name" value="ExoRNase_PH_dom2_sf"/>
</dbReference>
<accession>T1JNA3</accession>
<comment type="similarity">
    <text evidence="2">Belongs to the RNase PH family.</text>
</comment>
<dbReference type="Gene3D" id="3.30.230.70">
    <property type="entry name" value="GHMP Kinase, N-terminal domain"/>
    <property type="match status" value="1"/>
</dbReference>
<evidence type="ECO:0000256" key="5">
    <source>
        <dbReference type="ARBA" id="ARBA00023242"/>
    </source>
</evidence>
<dbReference type="HOGENOM" id="CLU_063514_2_3_1"/>
<protein>
    <submittedName>
        <fullName evidence="8">Uncharacterized protein</fullName>
    </submittedName>
</protein>
<name>T1JNA3_STRMM</name>
<evidence type="ECO:0000256" key="3">
    <source>
        <dbReference type="ARBA" id="ARBA00022552"/>
    </source>
</evidence>
<dbReference type="SUPFAM" id="SSF54211">
    <property type="entry name" value="Ribosomal protein S5 domain 2-like"/>
    <property type="match status" value="1"/>
</dbReference>
<dbReference type="eggNOG" id="KOG1069">
    <property type="taxonomic scope" value="Eukaryota"/>
</dbReference>
<evidence type="ECO:0000259" key="7">
    <source>
        <dbReference type="Pfam" id="PF03725"/>
    </source>
</evidence>
<dbReference type="InterPro" id="IPR027408">
    <property type="entry name" value="PNPase/RNase_PH_dom_sf"/>
</dbReference>
<keyword evidence="5" id="KW-0539">Nucleus</keyword>
<dbReference type="Pfam" id="PF03725">
    <property type="entry name" value="RNase_PH_C"/>
    <property type="match status" value="1"/>
</dbReference>
<dbReference type="OMA" id="CIINEQG"/>
<evidence type="ECO:0000259" key="6">
    <source>
        <dbReference type="Pfam" id="PF01138"/>
    </source>
</evidence>
<reference evidence="9" key="1">
    <citation type="submission" date="2011-05" db="EMBL/GenBank/DDBJ databases">
        <authorList>
            <person name="Richards S.R."/>
            <person name="Qu J."/>
            <person name="Jiang H."/>
            <person name="Jhangiani S.N."/>
            <person name="Agravi P."/>
            <person name="Goodspeed R."/>
            <person name="Gross S."/>
            <person name="Mandapat C."/>
            <person name="Jackson L."/>
            <person name="Mathew T."/>
            <person name="Pu L."/>
            <person name="Thornton R."/>
            <person name="Saada N."/>
            <person name="Wilczek-Boney K.B."/>
            <person name="Lee S."/>
            <person name="Kovar C."/>
            <person name="Wu Y."/>
            <person name="Scherer S.E."/>
            <person name="Worley K.C."/>
            <person name="Muzny D.M."/>
            <person name="Gibbs R."/>
        </authorList>
    </citation>
    <scope>NUCLEOTIDE SEQUENCE</scope>
    <source>
        <strain evidence="9">Brora</strain>
    </source>
</reference>
<proteinExistence type="inferred from homology"/>
<dbReference type="AlphaFoldDB" id="T1JNA3"/>
<dbReference type="GO" id="GO:0016075">
    <property type="term" value="P:rRNA catabolic process"/>
    <property type="evidence" value="ECO:0007669"/>
    <property type="project" value="TreeGrafter"/>
</dbReference>
<dbReference type="CDD" id="cd11372">
    <property type="entry name" value="RNase_PH_RRP46"/>
    <property type="match status" value="1"/>
</dbReference>
<dbReference type="EnsemblMetazoa" id="SMAR015332-RA">
    <property type="protein sequence ID" value="SMAR015332-PA"/>
    <property type="gene ID" value="SMAR015332"/>
</dbReference>
<dbReference type="SUPFAM" id="SSF55666">
    <property type="entry name" value="Ribonuclease PH domain 2-like"/>
    <property type="match status" value="1"/>
</dbReference>
<evidence type="ECO:0000256" key="1">
    <source>
        <dbReference type="ARBA" id="ARBA00004123"/>
    </source>
</evidence>
<evidence type="ECO:0000313" key="9">
    <source>
        <dbReference type="Proteomes" id="UP000014500"/>
    </source>
</evidence>
<dbReference type="InterPro" id="IPR015847">
    <property type="entry name" value="ExoRNase_PH_dom2"/>
</dbReference>
<comment type="subcellular location">
    <subcellularLocation>
        <location evidence="1">Nucleus</location>
    </subcellularLocation>
</comment>
<dbReference type="GO" id="GO:0006364">
    <property type="term" value="P:rRNA processing"/>
    <property type="evidence" value="ECO:0007669"/>
    <property type="project" value="UniProtKB-KW"/>
</dbReference>
<dbReference type="GO" id="GO:0000176">
    <property type="term" value="C:nuclear exosome (RNase complex)"/>
    <property type="evidence" value="ECO:0007669"/>
    <property type="project" value="TreeGrafter"/>
</dbReference>
<dbReference type="GO" id="GO:0071051">
    <property type="term" value="P:poly(A)-dependent snoRNA 3'-end processing"/>
    <property type="evidence" value="ECO:0007669"/>
    <property type="project" value="TreeGrafter"/>
</dbReference>
<feature type="domain" description="Exoribonuclease phosphorolytic" evidence="7">
    <location>
        <begin position="129"/>
        <end position="185"/>
    </location>
</feature>
<dbReference type="STRING" id="126957.T1JNA3"/>
<dbReference type="GO" id="GO:0071028">
    <property type="term" value="P:nuclear mRNA surveillance"/>
    <property type="evidence" value="ECO:0007669"/>
    <property type="project" value="TreeGrafter"/>
</dbReference>
<keyword evidence="4" id="KW-0271">Exosome</keyword>
<dbReference type="InterPro" id="IPR020568">
    <property type="entry name" value="Ribosomal_Su5_D2-typ_SF"/>
</dbReference>
<evidence type="ECO:0000256" key="4">
    <source>
        <dbReference type="ARBA" id="ARBA00022835"/>
    </source>
</evidence>
<evidence type="ECO:0000256" key="2">
    <source>
        <dbReference type="ARBA" id="ARBA00006678"/>
    </source>
</evidence>
<dbReference type="GO" id="GO:0005730">
    <property type="term" value="C:nucleolus"/>
    <property type="evidence" value="ECO:0007669"/>
    <property type="project" value="TreeGrafter"/>
</dbReference>
<dbReference type="PANTHER" id="PTHR11953">
    <property type="entry name" value="EXOSOME COMPLEX COMPONENT"/>
    <property type="match status" value="1"/>
</dbReference>
<evidence type="ECO:0000313" key="8">
    <source>
        <dbReference type="EnsemblMetazoa" id="SMAR015332-PA"/>
    </source>
</evidence>
<dbReference type="PANTHER" id="PTHR11953:SF1">
    <property type="entry name" value="EXOSOME COMPLEX COMPONENT RRP46"/>
    <property type="match status" value="1"/>
</dbReference>
<dbReference type="GO" id="GO:0034475">
    <property type="term" value="P:U4 snRNA 3'-end processing"/>
    <property type="evidence" value="ECO:0007669"/>
    <property type="project" value="TreeGrafter"/>
</dbReference>
<reference evidence="8" key="2">
    <citation type="submission" date="2015-02" db="UniProtKB">
        <authorList>
            <consortium name="EnsemblMetazoa"/>
        </authorList>
    </citation>
    <scope>IDENTIFICATION</scope>
</reference>
<dbReference type="PhylomeDB" id="T1JNA3"/>
<sequence>MNISLRPYVCELSNLSRPDGSVAFCHGDTAVQAAVYGPSEVKIQKEIVDKAHIEVIYKPKVGLPGTAEKLRENTIKNICESAIWTALYPRTSITIIIQELEDRGGLLSCAINTACSVLIDSGIEMKYLFSSVTCAVLNDDIILHPSLKQEKEADAVFTVTFDSQCGQILAINSNGLLNATQIQACTNNCRKENEEILKFYRQTVDRRYSKEHTVKNTKVSKEH</sequence>
<keyword evidence="9" id="KW-1185">Reference proteome</keyword>
<dbReference type="Proteomes" id="UP000014500">
    <property type="component" value="Unassembled WGS sequence"/>
</dbReference>
<dbReference type="GO" id="GO:0000177">
    <property type="term" value="C:cytoplasmic exosome (RNase complex)"/>
    <property type="evidence" value="ECO:0007669"/>
    <property type="project" value="TreeGrafter"/>
</dbReference>
<dbReference type="InterPro" id="IPR050080">
    <property type="entry name" value="RNase_PH"/>
</dbReference>
<dbReference type="EMBL" id="JH432074">
    <property type="status" value="NOT_ANNOTATED_CDS"/>
    <property type="molecule type" value="Genomic_DNA"/>
</dbReference>
<keyword evidence="3" id="KW-0698">rRNA processing</keyword>
<dbReference type="Pfam" id="PF01138">
    <property type="entry name" value="RNase_PH"/>
    <property type="match status" value="1"/>
</dbReference>
<organism evidence="8 9">
    <name type="scientific">Strigamia maritima</name>
    <name type="common">European centipede</name>
    <name type="synonym">Geophilus maritimus</name>
    <dbReference type="NCBI Taxonomy" id="126957"/>
    <lineage>
        <taxon>Eukaryota</taxon>
        <taxon>Metazoa</taxon>
        <taxon>Ecdysozoa</taxon>
        <taxon>Arthropoda</taxon>
        <taxon>Myriapoda</taxon>
        <taxon>Chilopoda</taxon>
        <taxon>Pleurostigmophora</taxon>
        <taxon>Geophilomorpha</taxon>
        <taxon>Linotaeniidae</taxon>
        <taxon>Strigamia</taxon>
    </lineage>
</organism>
<feature type="domain" description="Exoribonuclease phosphorolytic" evidence="6">
    <location>
        <begin position="5"/>
        <end position="124"/>
    </location>
</feature>
<dbReference type="InterPro" id="IPR001247">
    <property type="entry name" value="ExoRNase_PH_dom1"/>
</dbReference>